<evidence type="ECO:0000256" key="1">
    <source>
        <dbReference type="ARBA" id="ARBA00004584"/>
    </source>
</evidence>
<name>A0A091V9S9_OPIHO</name>
<evidence type="ECO:0000256" key="3">
    <source>
        <dbReference type="ARBA" id="ARBA00022454"/>
    </source>
</evidence>
<keyword evidence="3" id="KW-0158">Chromosome</keyword>
<keyword evidence="8" id="KW-0137">Centromere</keyword>
<keyword evidence="7" id="KW-0131">Cell cycle</keyword>
<feature type="compositionally biased region" description="Polar residues" evidence="9">
    <location>
        <begin position="234"/>
        <end position="245"/>
    </location>
</feature>
<accession>A0A091V9S9</accession>
<dbReference type="PANTHER" id="PTHR21577:SF3">
    <property type="entry name" value="SHUGOSHIN 1-RELATED"/>
    <property type="match status" value="1"/>
</dbReference>
<evidence type="ECO:0000256" key="6">
    <source>
        <dbReference type="ARBA" id="ARBA00023054"/>
    </source>
</evidence>
<keyword evidence="6" id="KW-0175">Coiled coil</keyword>
<evidence type="ECO:0000256" key="2">
    <source>
        <dbReference type="ARBA" id="ARBA00010845"/>
    </source>
</evidence>
<dbReference type="PANTHER" id="PTHR21577">
    <property type="entry name" value="SHUGOSHIN"/>
    <property type="match status" value="1"/>
</dbReference>
<comment type="subcellular location">
    <subcellularLocation>
        <location evidence="1">Chromosome</location>
        <location evidence="1">Centromere</location>
    </subcellularLocation>
</comment>
<comment type="similarity">
    <text evidence="2">Belongs to the shugoshin family.</text>
</comment>
<keyword evidence="11" id="KW-1185">Reference proteome</keyword>
<evidence type="ECO:0000256" key="8">
    <source>
        <dbReference type="ARBA" id="ARBA00023328"/>
    </source>
</evidence>
<feature type="non-terminal residue" evidence="10">
    <location>
        <position position="271"/>
    </location>
</feature>
<feature type="region of interest" description="Disordered" evidence="9">
    <location>
        <begin position="138"/>
        <end position="178"/>
    </location>
</feature>
<dbReference type="PhylomeDB" id="A0A091V9S9"/>
<organism evidence="10 11">
    <name type="scientific">Opisthocomus hoazin</name>
    <name type="common">Hoatzin</name>
    <name type="synonym">Phasianus hoazin</name>
    <dbReference type="NCBI Taxonomy" id="30419"/>
    <lineage>
        <taxon>Eukaryota</taxon>
        <taxon>Metazoa</taxon>
        <taxon>Chordata</taxon>
        <taxon>Craniata</taxon>
        <taxon>Vertebrata</taxon>
        <taxon>Euteleostomi</taxon>
        <taxon>Archelosauria</taxon>
        <taxon>Archosauria</taxon>
        <taxon>Dinosauria</taxon>
        <taxon>Saurischia</taxon>
        <taxon>Theropoda</taxon>
        <taxon>Coelurosauria</taxon>
        <taxon>Aves</taxon>
        <taxon>Neognathae</taxon>
        <taxon>Neoaves</taxon>
        <taxon>Opisthocomiformes</taxon>
        <taxon>Opisthocomidae</taxon>
        <taxon>Opisthocomus</taxon>
    </lineage>
</organism>
<dbReference type="InterPro" id="IPR038889">
    <property type="entry name" value="Shugoshin1/2"/>
</dbReference>
<feature type="compositionally biased region" description="Basic and acidic residues" evidence="9">
    <location>
        <begin position="139"/>
        <end position="155"/>
    </location>
</feature>
<feature type="compositionally biased region" description="Polar residues" evidence="9">
    <location>
        <begin position="161"/>
        <end position="172"/>
    </location>
</feature>
<dbReference type="GO" id="GO:0051301">
    <property type="term" value="P:cell division"/>
    <property type="evidence" value="ECO:0007669"/>
    <property type="project" value="UniProtKB-KW"/>
</dbReference>
<gene>
    <name evidence="10" type="ORF">N306_13035</name>
</gene>
<dbReference type="GO" id="GO:0007059">
    <property type="term" value="P:chromosome segregation"/>
    <property type="evidence" value="ECO:0007669"/>
    <property type="project" value="UniProtKB-KW"/>
</dbReference>
<proteinExistence type="inferred from homology"/>
<dbReference type="GO" id="GO:0000776">
    <property type="term" value="C:kinetochore"/>
    <property type="evidence" value="ECO:0007669"/>
    <property type="project" value="TreeGrafter"/>
</dbReference>
<keyword evidence="4" id="KW-0132">Cell division</keyword>
<evidence type="ECO:0000313" key="11">
    <source>
        <dbReference type="Proteomes" id="UP000053605"/>
    </source>
</evidence>
<evidence type="ECO:0000256" key="9">
    <source>
        <dbReference type="SAM" id="MobiDB-lite"/>
    </source>
</evidence>
<reference evidence="10 11" key="1">
    <citation type="submission" date="2014-04" db="EMBL/GenBank/DDBJ databases">
        <title>Genome evolution of avian class.</title>
        <authorList>
            <person name="Zhang G."/>
            <person name="Li C."/>
        </authorList>
    </citation>
    <scope>NUCLEOTIDE SEQUENCE [LARGE SCALE GENOMIC DNA]</scope>
    <source>
        <strain evidence="10">BGI_N306</strain>
    </source>
</reference>
<evidence type="ECO:0000256" key="5">
    <source>
        <dbReference type="ARBA" id="ARBA00022829"/>
    </source>
</evidence>
<evidence type="ECO:0000256" key="4">
    <source>
        <dbReference type="ARBA" id="ARBA00022618"/>
    </source>
</evidence>
<dbReference type="Proteomes" id="UP000053605">
    <property type="component" value="Unassembled WGS sequence"/>
</dbReference>
<protein>
    <submittedName>
        <fullName evidence="10">Uncharacterized protein</fullName>
    </submittedName>
</protein>
<feature type="region of interest" description="Disordered" evidence="9">
    <location>
        <begin position="229"/>
        <end position="271"/>
    </location>
</feature>
<evidence type="ECO:0000256" key="7">
    <source>
        <dbReference type="ARBA" id="ARBA00023306"/>
    </source>
</evidence>
<feature type="non-terminal residue" evidence="10">
    <location>
        <position position="1"/>
    </location>
</feature>
<dbReference type="AlphaFoldDB" id="A0A091V9S9"/>
<dbReference type="GO" id="GO:0051177">
    <property type="term" value="P:meiotic sister chromatid cohesion"/>
    <property type="evidence" value="ECO:0007669"/>
    <property type="project" value="TreeGrafter"/>
</dbReference>
<dbReference type="EMBL" id="KK733824">
    <property type="protein sequence ID" value="KFR00082.1"/>
    <property type="molecule type" value="Genomic_DNA"/>
</dbReference>
<keyword evidence="5" id="KW-0159">Chromosome partition</keyword>
<dbReference type="STRING" id="30419.A0A091V9S9"/>
<sequence length="271" mass="30206">QNKTLIEVEAFLNDNLLSAIEISSLCENLQRSSLPLSAGPSSLTDDWFKGTRQSARSVELPVKVPLISIANAKTAQNQLRTELTCNSAFLTHVKNKQSLRQSEERTKQYNDNSLPFCGSVTERKTHAVLHKSKAQPNIKDFDKKCSSNNLPHHDNNSSSNTNDMNLQESSGDLSRIIPSPLKFSNGNKTDFKKQFVTDKVKPEETVYDADMELTASDAGELLTVTMKDKDTLHQNKSSNVNSDKISANLRKVQHSKKDKEKIKSKTKVSSN</sequence>
<evidence type="ECO:0000313" key="10">
    <source>
        <dbReference type="EMBL" id="KFR00082.1"/>
    </source>
</evidence>